<protein>
    <submittedName>
        <fullName evidence="1">Uncharacterized protein</fullName>
    </submittedName>
</protein>
<organism evidence="1 2">
    <name type="scientific">Portunus trituberculatus</name>
    <name type="common">Swimming crab</name>
    <name type="synonym">Neptunus trituberculatus</name>
    <dbReference type="NCBI Taxonomy" id="210409"/>
    <lineage>
        <taxon>Eukaryota</taxon>
        <taxon>Metazoa</taxon>
        <taxon>Ecdysozoa</taxon>
        <taxon>Arthropoda</taxon>
        <taxon>Crustacea</taxon>
        <taxon>Multicrustacea</taxon>
        <taxon>Malacostraca</taxon>
        <taxon>Eumalacostraca</taxon>
        <taxon>Eucarida</taxon>
        <taxon>Decapoda</taxon>
        <taxon>Pleocyemata</taxon>
        <taxon>Brachyura</taxon>
        <taxon>Eubrachyura</taxon>
        <taxon>Portunoidea</taxon>
        <taxon>Portunidae</taxon>
        <taxon>Portuninae</taxon>
        <taxon>Portunus</taxon>
    </lineage>
</organism>
<dbReference type="Proteomes" id="UP000324222">
    <property type="component" value="Unassembled WGS sequence"/>
</dbReference>
<proteinExistence type="predicted"/>
<reference evidence="1 2" key="1">
    <citation type="submission" date="2019-05" db="EMBL/GenBank/DDBJ databases">
        <title>Another draft genome of Portunus trituberculatus and its Hox gene families provides insights of decapod evolution.</title>
        <authorList>
            <person name="Jeong J.-H."/>
            <person name="Song I."/>
            <person name="Kim S."/>
            <person name="Choi T."/>
            <person name="Kim D."/>
            <person name="Ryu S."/>
            <person name="Kim W."/>
        </authorList>
    </citation>
    <scope>NUCLEOTIDE SEQUENCE [LARGE SCALE GENOMIC DNA]</scope>
    <source>
        <tissue evidence="1">Muscle</tissue>
    </source>
</reference>
<gene>
    <name evidence="1" type="ORF">E2C01_030208</name>
</gene>
<accession>A0A5B7EPV1</accession>
<sequence>MRRGTHPAQGRPRIWWLTAEWRRTSAVSEASLEDAACMECWWNGGLEAPSRVSSPTGHSFCLNLWLGATEFLFLLSSAYLGMTEGRSMVEEGKEQE</sequence>
<evidence type="ECO:0000313" key="2">
    <source>
        <dbReference type="Proteomes" id="UP000324222"/>
    </source>
</evidence>
<name>A0A5B7EPV1_PORTR</name>
<dbReference type="AlphaFoldDB" id="A0A5B7EPV1"/>
<evidence type="ECO:0000313" key="1">
    <source>
        <dbReference type="EMBL" id="MPC36740.1"/>
    </source>
</evidence>
<dbReference type="EMBL" id="VSRR010003594">
    <property type="protein sequence ID" value="MPC36740.1"/>
    <property type="molecule type" value="Genomic_DNA"/>
</dbReference>
<keyword evidence="2" id="KW-1185">Reference proteome</keyword>
<comment type="caution">
    <text evidence="1">The sequence shown here is derived from an EMBL/GenBank/DDBJ whole genome shotgun (WGS) entry which is preliminary data.</text>
</comment>